<dbReference type="GO" id="GO:0009847">
    <property type="term" value="P:spore germination"/>
    <property type="evidence" value="ECO:0007669"/>
    <property type="project" value="InterPro"/>
</dbReference>
<keyword evidence="4" id="KW-0732">Signal</keyword>
<dbReference type="InterPro" id="IPR008844">
    <property type="entry name" value="Spore_GerAC-like"/>
</dbReference>
<gene>
    <name evidence="11" type="ORF">SAMN05216378_1674</name>
</gene>
<evidence type="ECO:0000256" key="2">
    <source>
        <dbReference type="ARBA" id="ARBA00007886"/>
    </source>
</evidence>
<evidence type="ECO:0000259" key="9">
    <source>
        <dbReference type="Pfam" id="PF05504"/>
    </source>
</evidence>
<dbReference type="STRING" id="1045775.SAMN05216378_1674"/>
<dbReference type="Gene3D" id="3.30.300.210">
    <property type="entry name" value="Nutrient germinant receptor protein C, domain 3"/>
    <property type="match status" value="1"/>
</dbReference>
<evidence type="ECO:0000313" key="11">
    <source>
        <dbReference type="EMBL" id="SFD83955.1"/>
    </source>
</evidence>
<evidence type="ECO:0000256" key="4">
    <source>
        <dbReference type="ARBA" id="ARBA00022729"/>
    </source>
</evidence>
<dbReference type="AlphaFoldDB" id="A0A1I1VMD4"/>
<proteinExistence type="inferred from homology"/>
<name>A0A1I1VMD4_9BACL</name>
<dbReference type="EMBL" id="FOMT01000001">
    <property type="protein sequence ID" value="SFD83955.1"/>
    <property type="molecule type" value="Genomic_DNA"/>
</dbReference>
<accession>A0A1I1VMD4</accession>
<dbReference type="RefSeq" id="WP_091183228.1">
    <property type="nucleotide sequence ID" value="NZ_FOMT01000001.1"/>
</dbReference>
<evidence type="ECO:0000256" key="8">
    <source>
        <dbReference type="SAM" id="Phobius"/>
    </source>
</evidence>
<keyword evidence="8" id="KW-0812">Transmembrane</keyword>
<comment type="subcellular location">
    <subcellularLocation>
        <location evidence="1">Membrane</location>
        <topology evidence="1">Lipid-anchor</topology>
    </subcellularLocation>
</comment>
<dbReference type="Proteomes" id="UP000198855">
    <property type="component" value="Unassembled WGS sequence"/>
</dbReference>
<evidence type="ECO:0000256" key="1">
    <source>
        <dbReference type="ARBA" id="ARBA00004635"/>
    </source>
</evidence>
<dbReference type="NCBIfam" id="TIGR02887">
    <property type="entry name" value="spore_ger_x_C"/>
    <property type="match status" value="1"/>
</dbReference>
<evidence type="ECO:0000313" key="12">
    <source>
        <dbReference type="Proteomes" id="UP000198855"/>
    </source>
</evidence>
<dbReference type="GO" id="GO:0016020">
    <property type="term" value="C:membrane"/>
    <property type="evidence" value="ECO:0007669"/>
    <property type="project" value="UniProtKB-SubCell"/>
</dbReference>
<feature type="transmembrane region" description="Helical" evidence="8">
    <location>
        <begin position="6"/>
        <end position="25"/>
    </location>
</feature>
<dbReference type="PROSITE" id="PS51257">
    <property type="entry name" value="PROKAR_LIPOPROTEIN"/>
    <property type="match status" value="1"/>
</dbReference>
<comment type="similarity">
    <text evidence="2">Belongs to the GerABKC lipoprotein family.</text>
</comment>
<dbReference type="OrthoDB" id="9816067at2"/>
<dbReference type="Pfam" id="PF25198">
    <property type="entry name" value="Spore_GerAC_N"/>
    <property type="match status" value="1"/>
</dbReference>
<feature type="domain" description="Spore germination GerAC-like C-terminal" evidence="9">
    <location>
        <begin position="226"/>
        <end position="392"/>
    </location>
</feature>
<evidence type="ECO:0000256" key="3">
    <source>
        <dbReference type="ARBA" id="ARBA00022544"/>
    </source>
</evidence>
<keyword evidence="12" id="KW-1185">Reference proteome</keyword>
<evidence type="ECO:0000256" key="7">
    <source>
        <dbReference type="ARBA" id="ARBA00023288"/>
    </source>
</evidence>
<dbReference type="PANTHER" id="PTHR35789">
    <property type="entry name" value="SPORE GERMINATION PROTEIN B3"/>
    <property type="match status" value="1"/>
</dbReference>
<feature type="domain" description="Spore germination protein N-terminal" evidence="10">
    <location>
        <begin position="26"/>
        <end position="200"/>
    </location>
</feature>
<organism evidence="11 12">
    <name type="scientific">Paenibacillus catalpae</name>
    <dbReference type="NCBI Taxonomy" id="1045775"/>
    <lineage>
        <taxon>Bacteria</taxon>
        <taxon>Bacillati</taxon>
        <taxon>Bacillota</taxon>
        <taxon>Bacilli</taxon>
        <taxon>Bacillales</taxon>
        <taxon>Paenibacillaceae</taxon>
        <taxon>Paenibacillus</taxon>
    </lineage>
</organism>
<keyword evidence="5 8" id="KW-0472">Membrane</keyword>
<keyword evidence="7" id="KW-0449">Lipoprotein</keyword>
<dbReference type="InterPro" id="IPR038501">
    <property type="entry name" value="Spore_GerAC_C_sf"/>
</dbReference>
<dbReference type="PANTHER" id="PTHR35789:SF1">
    <property type="entry name" value="SPORE GERMINATION PROTEIN B3"/>
    <property type="match status" value="1"/>
</dbReference>
<evidence type="ECO:0000256" key="5">
    <source>
        <dbReference type="ARBA" id="ARBA00023136"/>
    </source>
</evidence>
<evidence type="ECO:0000256" key="6">
    <source>
        <dbReference type="ARBA" id="ARBA00023139"/>
    </source>
</evidence>
<protein>
    <submittedName>
        <fullName evidence="11">Spore germination protein KC</fullName>
    </submittedName>
</protein>
<keyword evidence="3" id="KW-0309">Germination</keyword>
<keyword evidence="6" id="KW-0564">Palmitate</keyword>
<dbReference type="InterPro" id="IPR046953">
    <property type="entry name" value="Spore_GerAC-like_C"/>
</dbReference>
<evidence type="ECO:0000259" key="10">
    <source>
        <dbReference type="Pfam" id="PF25198"/>
    </source>
</evidence>
<dbReference type="InterPro" id="IPR057336">
    <property type="entry name" value="GerAC_N"/>
</dbReference>
<sequence>MNVLTRIGAVIMAMIMLVMLLTGCWNRRELNAISVVLAMGIDWVDKQYQISVQVSDPSQMSINRSVGERSPAIVFTERAPTIFEALRKITTKASRRMYLSHMRIVILDEEVAKRGIRNPLDFLFRDHEVRPDFHMVVARGCSAKEILSFVTPMEVLPAMDLYKSLKVSERAWAPTSAVNVVDMMQKSTKDGIEPVLTGITLVGNRKKGMKMDNIKQPRSLAEYNYTGIGVMLDDRIVGWLNESDSKGYSFITNNVHSTVGHVACPDSKGNFVVEVYNSKVKITPSIRNGKPFVSVELRSEANIGEYHCQADLTEIQVFSQLQQAAREEQKKVLENSIIHVQKRFGADIFGFGEYFHMKYPGQWQAWKKIWPDVFQNELKFEVIVKSELRKTGKITNSVH</sequence>
<reference evidence="12" key="1">
    <citation type="submission" date="2016-10" db="EMBL/GenBank/DDBJ databases">
        <authorList>
            <person name="Varghese N."/>
            <person name="Submissions S."/>
        </authorList>
    </citation>
    <scope>NUCLEOTIDE SEQUENCE [LARGE SCALE GENOMIC DNA]</scope>
    <source>
        <strain evidence="12">CGMCC 1.10784</strain>
    </source>
</reference>
<keyword evidence="8" id="KW-1133">Transmembrane helix</keyword>
<dbReference type="Pfam" id="PF05504">
    <property type="entry name" value="Spore_GerAC"/>
    <property type="match status" value="1"/>
</dbReference>